<dbReference type="Gene3D" id="3.40.33.10">
    <property type="entry name" value="CAP"/>
    <property type="match status" value="2"/>
</dbReference>
<dbReference type="InterPro" id="IPR018244">
    <property type="entry name" value="Allrgn_V5/Tpx1_CS"/>
</dbReference>
<dbReference type="AlphaFoldDB" id="A0AAE1Q8K4"/>
<dbReference type="SMART" id="SM00198">
    <property type="entry name" value="SCP"/>
    <property type="match status" value="2"/>
</dbReference>
<proteinExistence type="predicted"/>
<reference evidence="3" key="1">
    <citation type="submission" date="2023-11" db="EMBL/GenBank/DDBJ databases">
        <title>Genome assemblies of two species of porcelain crab, Petrolisthes cinctipes and Petrolisthes manimaculis (Anomura: Porcellanidae).</title>
        <authorList>
            <person name="Angst P."/>
        </authorList>
    </citation>
    <scope>NUCLEOTIDE SEQUENCE</scope>
    <source>
        <strain evidence="3">PB745_02</strain>
        <tissue evidence="3">Gill</tissue>
    </source>
</reference>
<dbReference type="InterPro" id="IPR014044">
    <property type="entry name" value="CAP_dom"/>
</dbReference>
<sequence length="454" mass="50739">MGKTTTKTTKRTYNKDGKVYEETVVESKIEGDDGSVTTNTKTTTRVVGDALNLNNLSEAIEGAKFSRGCKKPSTSSSSSDEQSKLRQKKEKDKKAVDGLIKPQSQPQQQHEVEDDDESFAKAAFNRVNEYRVKHGVAKLKLSKEVFAIVMMCRYAKVWASKMASSGTMAHDPDAKYGQNIYCLSSNTNQFKVNPEETVDKWYSESNNHKFGEEPKSGQLNTGHFTQLVWKDTNNFGISQARSRDGTKVFVVANFDPQGNYRGQFANQVPPVGGFKKPTSTRQPPPASSHTKHQSSTSSSNDYEDNEDSFAQDCLKAHNDYRKKHGAPPLTLSKKLNQFAKDWADNLAKRDILQHRPSNNSYGENLYVCWSSNNTNTMKGSEAVHSWYSEIKDYTFGREPVDLDAGHFTQVVWLDSKELGVGWSRANSGKVYVVANYNPAGNFVGRFATRVPSLK</sequence>
<evidence type="ECO:0000259" key="2">
    <source>
        <dbReference type="SMART" id="SM00198"/>
    </source>
</evidence>
<accession>A0AAE1Q8K4</accession>
<dbReference type="InterPro" id="IPR034113">
    <property type="entry name" value="SCP_GAPR1-like"/>
</dbReference>
<dbReference type="PANTHER" id="PTHR10334">
    <property type="entry name" value="CYSTEINE-RICH SECRETORY PROTEIN-RELATED"/>
    <property type="match status" value="1"/>
</dbReference>
<organism evidence="3 5">
    <name type="scientific">Petrolisthes manimaculis</name>
    <dbReference type="NCBI Taxonomy" id="1843537"/>
    <lineage>
        <taxon>Eukaryota</taxon>
        <taxon>Metazoa</taxon>
        <taxon>Ecdysozoa</taxon>
        <taxon>Arthropoda</taxon>
        <taxon>Crustacea</taxon>
        <taxon>Multicrustacea</taxon>
        <taxon>Malacostraca</taxon>
        <taxon>Eumalacostraca</taxon>
        <taxon>Eucarida</taxon>
        <taxon>Decapoda</taxon>
        <taxon>Pleocyemata</taxon>
        <taxon>Anomura</taxon>
        <taxon>Galatheoidea</taxon>
        <taxon>Porcellanidae</taxon>
        <taxon>Petrolisthes</taxon>
    </lineage>
</organism>
<dbReference type="GO" id="GO:0005576">
    <property type="term" value="C:extracellular region"/>
    <property type="evidence" value="ECO:0007669"/>
    <property type="project" value="InterPro"/>
</dbReference>
<evidence type="ECO:0000256" key="1">
    <source>
        <dbReference type="SAM" id="MobiDB-lite"/>
    </source>
</evidence>
<protein>
    <recommendedName>
        <fullName evidence="2">SCP domain-containing protein</fullName>
    </recommendedName>
</protein>
<dbReference type="InterPro" id="IPR035940">
    <property type="entry name" value="CAP_sf"/>
</dbReference>
<dbReference type="PROSITE" id="PS01009">
    <property type="entry name" value="CRISP_1"/>
    <property type="match status" value="2"/>
</dbReference>
<dbReference type="CDD" id="cd05382">
    <property type="entry name" value="CAP_GAPR1-like"/>
    <property type="match status" value="2"/>
</dbReference>
<name>A0AAE1Q8K4_9EUCA</name>
<comment type="caution">
    <text evidence="3">The sequence shown here is derived from an EMBL/GenBank/DDBJ whole genome shotgun (WGS) entry which is preliminary data.</text>
</comment>
<evidence type="ECO:0000313" key="4">
    <source>
        <dbReference type="EMBL" id="KAK4328289.1"/>
    </source>
</evidence>
<dbReference type="SUPFAM" id="SSF55797">
    <property type="entry name" value="PR-1-like"/>
    <property type="match status" value="2"/>
</dbReference>
<dbReference type="EMBL" id="JAWZYT010000660">
    <property type="protein sequence ID" value="KAK4320517.1"/>
    <property type="molecule type" value="Genomic_DNA"/>
</dbReference>
<feature type="region of interest" description="Disordered" evidence="1">
    <location>
        <begin position="259"/>
        <end position="307"/>
    </location>
</feature>
<keyword evidence="5" id="KW-1185">Reference proteome</keyword>
<dbReference type="Pfam" id="PF00188">
    <property type="entry name" value="CAP"/>
    <property type="match status" value="2"/>
</dbReference>
<gene>
    <name evidence="4" type="ORF">Pmani_001314</name>
    <name evidence="3" type="ORF">Pmani_008620</name>
</gene>
<feature type="compositionally biased region" description="Basic and acidic residues" evidence="1">
    <location>
        <begin position="81"/>
        <end position="96"/>
    </location>
</feature>
<dbReference type="InterPro" id="IPR001283">
    <property type="entry name" value="CRISP-related"/>
</dbReference>
<dbReference type="Proteomes" id="UP001292094">
    <property type="component" value="Unassembled WGS sequence"/>
</dbReference>
<dbReference type="PRINTS" id="PR00837">
    <property type="entry name" value="V5TPXLIKE"/>
</dbReference>
<feature type="domain" description="SCP" evidence="2">
    <location>
        <begin position="308"/>
        <end position="444"/>
    </location>
</feature>
<dbReference type="EMBL" id="JAWZYT010000090">
    <property type="protein sequence ID" value="KAK4328289.1"/>
    <property type="molecule type" value="Genomic_DNA"/>
</dbReference>
<dbReference type="FunFam" id="3.40.33.10:FF:000010">
    <property type="entry name" value="Predicted protein"/>
    <property type="match status" value="1"/>
</dbReference>
<dbReference type="FunFam" id="3.40.33.10:FF:000002">
    <property type="entry name" value="Golgi-associated plant pathogenesis-related protein 1"/>
    <property type="match status" value="1"/>
</dbReference>
<feature type="region of interest" description="Disordered" evidence="1">
    <location>
        <begin position="62"/>
        <end position="117"/>
    </location>
</feature>
<evidence type="ECO:0000313" key="3">
    <source>
        <dbReference type="EMBL" id="KAK4320517.1"/>
    </source>
</evidence>
<feature type="compositionally biased region" description="Low complexity" evidence="1">
    <location>
        <begin position="71"/>
        <end position="80"/>
    </location>
</feature>
<evidence type="ECO:0000313" key="5">
    <source>
        <dbReference type="Proteomes" id="UP001292094"/>
    </source>
</evidence>
<feature type="domain" description="SCP" evidence="2">
    <location>
        <begin position="118"/>
        <end position="262"/>
    </location>
</feature>